<dbReference type="GO" id="GO:0003924">
    <property type="term" value="F:GTPase activity"/>
    <property type="evidence" value="ECO:0007669"/>
    <property type="project" value="InterPro"/>
</dbReference>
<dbReference type="EMBL" id="JACAZH010000017">
    <property type="protein sequence ID" value="KAF7347971.1"/>
    <property type="molecule type" value="Genomic_DNA"/>
</dbReference>
<dbReference type="PANTHER" id="PTHR24072">
    <property type="entry name" value="RHO FAMILY GTPASE"/>
    <property type="match status" value="1"/>
</dbReference>
<dbReference type="AlphaFoldDB" id="A0A8H6XWR2"/>
<protein>
    <submittedName>
        <fullName evidence="3">HHR209Cp</fullName>
    </submittedName>
</protein>
<evidence type="ECO:0000256" key="1">
    <source>
        <dbReference type="ARBA" id="ARBA00022741"/>
    </source>
</evidence>
<evidence type="ECO:0000313" key="3">
    <source>
        <dbReference type="EMBL" id="KAF7347971.1"/>
    </source>
</evidence>
<dbReference type="OrthoDB" id="10438278at2759"/>
<dbReference type="Pfam" id="PF00071">
    <property type="entry name" value="Ras"/>
    <property type="match status" value="1"/>
</dbReference>
<dbReference type="Gene3D" id="3.40.50.300">
    <property type="entry name" value="P-loop containing nucleotide triphosphate hydrolases"/>
    <property type="match status" value="1"/>
</dbReference>
<keyword evidence="4" id="KW-1185">Reference proteome</keyword>
<dbReference type="InterPro" id="IPR001806">
    <property type="entry name" value="Small_GTPase"/>
</dbReference>
<dbReference type="GO" id="GO:0005525">
    <property type="term" value="F:GTP binding"/>
    <property type="evidence" value="ECO:0007669"/>
    <property type="project" value="UniProtKB-KW"/>
</dbReference>
<reference evidence="3" key="1">
    <citation type="submission" date="2020-05" db="EMBL/GenBank/DDBJ databases">
        <title>Mycena genomes resolve the evolution of fungal bioluminescence.</title>
        <authorList>
            <person name="Tsai I.J."/>
        </authorList>
    </citation>
    <scope>NUCLEOTIDE SEQUENCE</scope>
    <source>
        <strain evidence="3">160909Yilan</strain>
    </source>
</reference>
<name>A0A8H6XWR2_9AGAR</name>
<dbReference type="InterPro" id="IPR003578">
    <property type="entry name" value="Small_GTPase_Rho"/>
</dbReference>
<dbReference type="Proteomes" id="UP000623467">
    <property type="component" value="Unassembled WGS sequence"/>
</dbReference>
<dbReference type="GO" id="GO:0007264">
    <property type="term" value="P:small GTPase-mediated signal transduction"/>
    <property type="evidence" value="ECO:0007669"/>
    <property type="project" value="InterPro"/>
</dbReference>
<dbReference type="PROSITE" id="PS51420">
    <property type="entry name" value="RHO"/>
    <property type="match status" value="1"/>
</dbReference>
<organism evidence="3 4">
    <name type="scientific">Mycena sanguinolenta</name>
    <dbReference type="NCBI Taxonomy" id="230812"/>
    <lineage>
        <taxon>Eukaryota</taxon>
        <taxon>Fungi</taxon>
        <taxon>Dikarya</taxon>
        <taxon>Basidiomycota</taxon>
        <taxon>Agaricomycotina</taxon>
        <taxon>Agaricomycetes</taxon>
        <taxon>Agaricomycetidae</taxon>
        <taxon>Agaricales</taxon>
        <taxon>Marasmiineae</taxon>
        <taxon>Mycenaceae</taxon>
        <taxon>Mycena</taxon>
    </lineage>
</organism>
<comment type="caution">
    <text evidence="3">The sequence shown here is derived from an EMBL/GenBank/DDBJ whole genome shotgun (WGS) entry which is preliminary data.</text>
</comment>
<accession>A0A8H6XWR2</accession>
<gene>
    <name evidence="3" type="ORF">MSAN_01749200</name>
</gene>
<dbReference type="InterPro" id="IPR027417">
    <property type="entry name" value="P-loop_NTPase"/>
</dbReference>
<evidence type="ECO:0000256" key="2">
    <source>
        <dbReference type="ARBA" id="ARBA00023134"/>
    </source>
</evidence>
<proteinExistence type="predicted"/>
<sequence>MLTEWSVKRLRAARTSVVGSVKLACDRMCSCRCAYEGCGRLLRPSPTLAEEGDCLCWDAPADPDAGTHGTQLSPHRVVPSNLISFLRASSGSSDPESDRLRPLTYPKTDVFIVCFSVGSATSLSSVKDKWIPEAIHHCPGVPCVIAATQIDLRPPEPKIKFRFPWQNKTAVQQDQQEGILITTAGGKKFTRELNAAAYVECSAKTLKGVQAVFDAAMIAAVEYQQRDILLRHRKGRKGVVI</sequence>
<keyword evidence="2" id="KW-0342">GTP-binding</keyword>
<evidence type="ECO:0000313" key="4">
    <source>
        <dbReference type="Proteomes" id="UP000623467"/>
    </source>
</evidence>
<keyword evidence="1" id="KW-0547">Nucleotide-binding</keyword>
<dbReference type="SUPFAM" id="SSF52540">
    <property type="entry name" value="P-loop containing nucleoside triphosphate hydrolases"/>
    <property type="match status" value="1"/>
</dbReference>
<dbReference type="SMART" id="SM00174">
    <property type="entry name" value="RHO"/>
    <property type="match status" value="1"/>
</dbReference>